<dbReference type="VEuPathDB" id="PlasmoDB:PCYB_126240"/>
<proteinExistence type="inferred from homology"/>
<gene>
    <name evidence="3" type="ORF">PCYB_126240</name>
</gene>
<name>K6UWN3_PLACD</name>
<organism evidence="3 4">
    <name type="scientific">Plasmodium cynomolgi (strain B)</name>
    <dbReference type="NCBI Taxonomy" id="1120755"/>
    <lineage>
        <taxon>Eukaryota</taxon>
        <taxon>Sar</taxon>
        <taxon>Alveolata</taxon>
        <taxon>Apicomplexa</taxon>
        <taxon>Aconoidasida</taxon>
        <taxon>Haemosporida</taxon>
        <taxon>Plasmodiidae</taxon>
        <taxon>Plasmodium</taxon>
        <taxon>Plasmodium (Plasmodium)</taxon>
    </lineage>
</organism>
<dbReference type="KEGG" id="pcy:PCYB_126240"/>
<dbReference type="RefSeq" id="XP_004224006.1">
    <property type="nucleotide sequence ID" value="XM_004223958.1"/>
</dbReference>
<dbReference type="GO" id="GO:0005685">
    <property type="term" value="C:U1 snRNP"/>
    <property type="evidence" value="ECO:0007669"/>
    <property type="project" value="InterPro"/>
</dbReference>
<keyword evidence="4" id="KW-1185">Reference proteome</keyword>
<dbReference type="OrthoDB" id="153872at2759"/>
<dbReference type="OMA" id="KERDHFF"/>
<dbReference type="Proteomes" id="UP000006319">
    <property type="component" value="Chromosome 12"/>
</dbReference>
<accession>K6UWN3</accession>
<dbReference type="eggNOG" id="KOG0796">
    <property type="taxonomic scope" value="Eukaryota"/>
</dbReference>
<comment type="similarity">
    <text evidence="1">Belongs to the Luc7 family.</text>
</comment>
<evidence type="ECO:0000256" key="1">
    <source>
        <dbReference type="ARBA" id="ARBA00005655"/>
    </source>
</evidence>
<dbReference type="Pfam" id="PF03194">
    <property type="entry name" value="LUC7"/>
    <property type="match status" value="1"/>
</dbReference>
<feature type="coiled-coil region" evidence="2">
    <location>
        <begin position="93"/>
        <end position="177"/>
    </location>
</feature>
<sequence length="189" mass="22173">MSHSRVNMHLCCALLDSLMGKDRNETDARKKHTFKDDNVCKYYLIDFCPHDLFPNTKSDIGRCKNIHSEVLKEQLANHENYKYYLAKYQQKFMKTLESIIELADHKIERSKEKLKYLSENSKNPVDKKEKIESINSHIEDLQKQEEEAREKGDLLKADSFNSQVTTLQAEIKRLNEEPEKVAKPNLMVI</sequence>
<dbReference type="GeneID" id="14694432"/>
<evidence type="ECO:0000313" key="4">
    <source>
        <dbReference type="Proteomes" id="UP000006319"/>
    </source>
</evidence>
<evidence type="ECO:0000256" key="2">
    <source>
        <dbReference type="SAM" id="Coils"/>
    </source>
</evidence>
<dbReference type="PANTHER" id="PTHR12375">
    <property type="entry name" value="RNA-BINDING PROTEIN LUC7-RELATED"/>
    <property type="match status" value="1"/>
</dbReference>
<protein>
    <submittedName>
        <fullName evidence="3">LUC7 homologue</fullName>
    </submittedName>
</protein>
<dbReference type="AlphaFoldDB" id="K6UWN3"/>
<dbReference type="GO" id="GO:0006376">
    <property type="term" value="P:mRNA splice site recognition"/>
    <property type="evidence" value="ECO:0007669"/>
    <property type="project" value="InterPro"/>
</dbReference>
<keyword evidence="2" id="KW-0175">Coiled coil</keyword>
<dbReference type="GO" id="GO:0003729">
    <property type="term" value="F:mRNA binding"/>
    <property type="evidence" value="ECO:0007669"/>
    <property type="project" value="InterPro"/>
</dbReference>
<dbReference type="InterPro" id="IPR004882">
    <property type="entry name" value="Luc7-rel"/>
</dbReference>
<dbReference type="PhylomeDB" id="K6UWN3"/>
<reference evidence="3 4" key="1">
    <citation type="journal article" date="2012" name="Nat. Genet.">
        <title>Plasmodium cynomolgi genome sequences provide insight into Plasmodium vivax and the monkey malaria clade.</title>
        <authorList>
            <person name="Tachibana S."/>
            <person name="Sullivan S.A."/>
            <person name="Kawai S."/>
            <person name="Nakamura S."/>
            <person name="Kim H.R."/>
            <person name="Goto N."/>
            <person name="Arisue N."/>
            <person name="Palacpac N.M.Q."/>
            <person name="Honma H."/>
            <person name="Yagi M."/>
            <person name="Tougan T."/>
            <person name="Katakai Y."/>
            <person name="Kaneko O."/>
            <person name="Mita T."/>
            <person name="Kita K."/>
            <person name="Yasutomi Y."/>
            <person name="Sutton P.L."/>
            <person name="Shakhbatyan R."/>
            <person name="Horii T."/>
            <person name="Yasunaga T."/>
            <person name="Barnwell J.W."/>
            <person name="Escalante A.A."/>
            <person name="Carlton J.M."/>
            <person name="Tanabe K."/>
        </authorList>
    </citation>
    <scope>NUCLEOTIDE SEQUENCE [LARGE SCALE GENOMIC DNA]</scope>
    <source>
        <strain evidence="3 4">B</strain>
    </source>
</reference>
<evidence type="ECO:0000313" key="3">
    <source>
        <dbReference type="EMBL" id="GAB68059.1"/>
    </source>
</evidence>
<dbReference type="EMBL" id="DF157104">
    <property type="protein sequence ID" value="GAB68059.1"/>
    <property type="molecule type" value="Genomic_DNA"/>
</dbReference>